<sequence length="792" mass="87092">MINVLGLALGIAIFLLITEYVAFEWGANRFHKNFDQLYRASTFTADADKGDYYLPPGYAPTLKNRVPGINEVVRVAEGVGSGLVIVPGTNGSTAGNKSFRENKVSFADDNFFRVFSFPVIKGSTSLAKAQTMAISASIAQKYFGNGNPIGQVLNIKNQFGLTPYTVTAVYEGMPQQSDIQADILLSYKTLENAAFRNGNNWADPNGLGSGYTNIYFMLNKGVDLKLFEAQATQVIHKAAPDAAKATLAFQPLRNLHIAPSFSYHFQTYGSLVLVVSFLSVALLIMMIAWLNYINLSTAQALYRAKESGVRKVLGASRMQIVGQYLTETAILTLISIVIAIVSVKLVQPFYNNFLGKELSLTVLNQGRFWVGGITVVFTGCFLAGGYVAFMLSSIDPLKTIRGKAAITIGGISLRRSLVVFQFTTSVILIISTITLYRQLKYMQTQDLGMNVQQRVVISGPSTLSGSQRDNTLAFENQLRQLPYVQKLAASNNVPGEGYNFSADGITRLNANVGDDKKSYAMLIVDDKYFDTYDIKIKAGATFTPQMLEQGWSKTHKIIINESAAAQLGFKNTENIIGQKIKWDAEFEVVGVVKDYHHLSLHEFIRPMIFLPAVAHNYFTIKMDTRNLAGHVSQLKSIYEHSFPGEPFTYTFADESFDKQYNAEQKLGNVFMASAGAAVFIAALGLFGLATFAARQKIKEIGIRKVLGANVLNIVTLISADFLKLVAIAIVIASPVAWYIMNKWLQDFAYHTSIQWWVFALAGSIAVVIAFVTVSIQSVKAAIANPVKSLRNE</sequence>
<feature type="domain" description="ABC3 transporter permease C-terminal" evidence="7">
    <location>
        <begin position="279"/>
        <end position="396"/>
    </location>
</feature>
<dbReference type="Pfam" id="PF02687">
    <property type="entry name" value="FtsX"/>
    <property type="match status" value="2"/>
</dbReference>
<evidence type="ECO:0000313" key="10">
    <source>
        <dbReference type="Proteomes" id="UP000186720"/>
    </source>
</evidence>
<evidence type="ECO:0000256" key="3">
    <source>
        <dbReference type="ARBA" id="ARBA00022692"/>
    </source>
</evidence>
<evidence type="ECO:0000256" key="5">
    <source>
        <dbReference type="ARBA" id="ARBA00023136"/>
    </source>
</evidence>
<feature type="domain" description="MacB-like periplasmic core" evidence="8">
    <location>
        <begin position="2"/>
        <end position="233"/>
    </location>
</feature>
<gene>
    <name evidence="9" type="ORF">RG47T_1409</name>
</gene>
<feature type="transmembrane region" description="Helical" evidence="6">
    <location>
        <begin position="324"/>
        <end position="346"/>
    </location>
</feature>
<comment type="subcellular location">
    <subcellularLocation>
        <location evidence="1">Cell membrane</location>
        <topology evidence="1">Multi-pass membrane protein</topology>
    </subcellularLocation>
</comment>
<dbReference type="PANTHER" id="PTHR30572:SF18">
    <property type="entry name" value="ABC-TYPE MACROLIDE FAMILY EXPORT SYSTEM PERMEASE COMPONENT 2"/>
    <property type="match status" value="1"/>
</dbReference>
<feature type="transmembrane region" description="Helical" evidence="6">
    <location>
        <begin position="417"/>
        <end position="436"/>
    </location>
</feature>
<organism evidence="9 10">
    <name type="scientific">Mucilaginibacter polytrichastri</name>
    <dbReference type="NCBI Taxonomy" id="1302689"/>
    <lineage>
        <taxon>Bacteria</taxon>
        <taxon>Pseudomonadati</taxon>
        <taxon>Bacteroidota</taxon>
        <taxon>Sphingobacteriia</taxon>
        <taxon>Sphingobacteriales</taxon>
        <taxon>Sphingobacteriaceae</taxon>
        <taxon>Mucilaginibacter</taxon>
    </lineage>
</organism>
<keyword evidence="4 6" id="KW-1133">Transmembrane helix</keyword>
<dbReference type="PANTHER" id="PTHR30572">
    <property type="entry name" value="MEMBRANE COMPONENT OF TRANSPORTER-RELATED"/>
    <property type="match status" value="1"/>
</dbReference>
<feature type="domain" description="ABC3 transporter permease C-terminal" evidence="7">
    <location>
        <begin position="674"/>
        <end position="785"/>
    </location>
</feature>
<keyword evidence="3 6" id="KW-0812">Transmembrane</keyword>
<accession>A0A1Q5ZW11</accession>
<evidence type="ECO:0000259" key="8">
    <source>
        <dbReference type="Pfam" id="PF12704"/>
    </source>
</evidence>
<feature type="domain" description="MacB-like periplasmic core" evidence="8">
    <location>
        <begin position="426"/>
        <end position="614"/>
    </location>
</feature>
<keyword evidence="5 6" id="KW-0472">Membrane</keyword>
<feature type="transmembrane region" description="Helical" evidence="6">
    <location>
        <begin position="753"/>
        <end position="775"/>
    </location>
</feature>
<dbReference type="InterPro" id="IPR050250">
    <property type="entry name" value="Macrolide_Exporter_MacB"/>
</dbReference>
<name>A0A1Q5ZW11_9SPHI</name>
<keyword evidence="2" id="KW-1003">Cell membrane</keyword>
<dbReference type="InterPro" id="IPR003838">
    <property type="entry name" value="ABC3_permease_C"/>
</dbReference>
<feature type="transmembrane region" description="Helical" evidence="6">
    <location>
        <begin position="268"/>
        <end position="293"/>
    </location>
</feature>
<dbReference type="InterPro" id="IPR025857">
    <property type="entry name" value="MacB_PCD"/>
</dbReference>
<evidence type="ECO:0000259" key="7">
    <source>
        <dbReference type="Pfam" id="PF02687"/>
    </source>
</evidence>
<evidence type="ECO:0000313" key="9">
    <source>
        <dbReference type="EMBL" id="OKS85962.1"/>
    </source>
</evidence>
<evidence type="ECO:0000256" key="2">
    <source>
        <dbReference type="ARBA" id="ARBA00022475"/>
    </source>
</evidence>
<evidence type="ECO:0000256" key="4">
    <source>
        <dbReference type="ARBA" id="ARBA00022989"/>
    </source>
</evidence>
<comment type="caution">
    <text evidence="9">The sequence shown here is derived from an EMBL/GenBank/DDBJ whole genome shotgun (WGS) entry which is preliminary data.</text>
</comment>
<evidence type="ECO:0000256" key="1">
    <source>
        <dbReference type="ARBA" id="ARBA00004651"/>
    </source>
</evidence>
<reference evidence="9 10" key="1">
    <citation type="submission" date="2016-11" db="EMBL/GenBank/DDBJ databases">
        <title>Whole Genome Sequencing of Mucilaginibacter polytrichastri RG4-7(T) isolated from the moss sample.</title>
        <authorList>
            <person name="Li Y."/>
        </authorList>
    </citation>
    <scope>NUCLEOTIDE SEQUENCE [LARGE SCALE GENOMIC DNA]</scope>
    <source>
        <strain evidence="9 10">RG4-7</strain>
    </source>
</reference>
<dbReference type="Pfam" id="PF12704">
    <property type="entry name" value="MacB_PCD"/>
    <property type="match status" value="2"/>
</dbReference>
<feature type="transmembrane region" description="Helical" evidence="6">
    <location>
        <begin position="366"/>
        <end position="391"/>
    </location>
</feature>
<dbReference type="GO" id="GO:0005886">
    <property type="term" value="C:plasma membrane"/>
    <property type="evidence" value="ECO:0007669"/>
    <property type="project" value="UniProtKB-SubCell"/>
</dbReference>
<dbReference type="STRING" id="1302689.RG47T_1409"/>
<feature type="transmembrane region" description="Helical" evidence="6">
    <location>
        <begin position="705"/>
        <end position="733"/>
    </location>
</feature>
<evidence type="ECO:0008006" key="11">
    <source>
        <dbReference type="Google" id="ProtNLM"/>
    </source>
</evidence>
<dbReference type="AlphaFoldDB" id="A0A1Q5ZW11"/>
<evidence type="ECO:0000256" key="6">
    <source>
        <dbReference type="SAM" id="Phobius"/>
    </source>
</evidence>
<dbReference type="EMBL" id="MPPL01000001">
    <property type="protein sequence ID" value="OKS85962.1"/>
    <property type="molecule type" value="Genomic_DNA"/>
</dbReference>
<dbReference type="Proteomes" id="UP000186720">
    <property type="component" value="Unassembled WGS sequence"/>
</dbReference>
<feature type="transmembrane region" description="Helical" evidence="6">
    <location>
        <begin position="669"/>
        <end position="693"/>
    </location>
</feature>
<keyword evidence="10" id="KW-1185">Reference proteome</keyword>
<proteinExistence type="predicted"/>
<dbReference type="GO" id="GO:0022857">
    <property type="term" value="F:transmembrane transporter activity"/>
    <property type="evidence" value="ECO:0007669"/>
    <property type="project" value="TreeGrafter"/>
</dbReference>
<protein>
    <recommendedName>
        <fullName evidence="11">ABC3 transporter permease protein domain-containing protein</fullName>
    </recommendedName>
</protein>